<dbReference type="InterPro" id="IPR009081">
    <property type="entry name" value="PP-bd_ACP"/>
</dbReference>
<name>A0ABT2J5H5_9PSEU</name>
<dbReference type="InterPro" id="IPR036736">
    <property type="entry name" value="ACP-like_sf"/>
</dbReference>
<keyword evidence="3" id="KW-1185">Reference proteome</keyword>
<evidence type="ECO:0000259" key="1">
    <source>
        <dbReference type="Pfam" id="PF00550"/>
    </source>
</evidence>
<evidence type="ECO:0000313" key="3">
    <source>
        <dbReference type="Proteomes" id="UP001156441"/>
    </source>
</evidence>
<dbReference type="Gene3D" id="1.10.1200.10">
    <property type="entry name" value="ACP-like"/>
    <property type="match status" value="1"/>
</dbReference>
<protein>
    <recommendedName>
        <fullName evidence="1">Carrier domain-containing protein</fullName>
    </recommendedName>
</protein>
<dbReference type="SUPFAM" id="SSF47336">
    <property type="entry name" value="ACP-like"/>
    <property type="match status" value="1"/>
</dbReference>
<dbReference type="RefSeq" id="WP_260190486.1">
    <property type="nucleotide sequence ID" value="NZ_JAFFZE010000009.1"/>
</dbReference>
<evidence type="ECO:0000313" key="2">
    <source>
        <dbReference type="EMBL" id="MCT2583116.1"/>
    </source>
</evidence>
<reference evidence="2 3" key="1">
    <citation type="submission" date="2021-02" db="EMBL/GenBank/DDBJ databases">
        <title>Actinophytocola xerophila sp. nov., isolated from soil of cotton cropping field.</title>
        <authorList>
            <person name="Huang R."/>
            <person name="Chen X."/>
            <person name="Ge X."/>
            <person name="Liu W."/>
        </authorList>
    </citation>
    <scope>NUCLEOTIDE SEQUENCE [LARGE SCALE GENOMIC DNA]</scope>
    <source>
        <strain evidence="2 3">S1-96</strain>
    </source>
</reference>
<dbReference type="Proteomes" id="UP001156441">
    <property type="component" value="Unassembled WGS sequence"/>
</dbReference>
<organism evidence="2 3">
    <name type="scientific">Actinophytocola gossypii</name>
    <dbReference type="NCBI Taxonomy" id="2812003"/>
    <lineage>
        <taxon>Bacteria</taxon>
        <taxon>Bacillati</taxon>
        <taxon>Actinomycetota</taxon>
        <taxon>Actinomycetes</taxon>
        <taxon>Pseudonocardiales</taxon>
        <taxon>Pseudonocardiaceae</taxon>
    </lineage>
</organism>
<proteinExistence type="predicted"/>
<accession>A0ABT2J5H5</accession>
<dbReference type="Pfam" id="PF00550">
    <property type="entry name" value="PP-binding"/>
    <property type="match status" value="1"/>
</dbReference>
<comment type="caution">
    <text evidence="2">The sequence shown here is derived from an EMBL/GenBank/DDBJ whole genome shotgun (WGS) entry which is preliminary data.</text>
</comment>
<feature type="domain" description="Carrier" evidence="1">
    <location>
        <begin position="25"/>
        <end position="79"/>
    </location>
</feature>
<sequence>MTAEEALELLRANVLAVLDGVPDAVPPDQVVAESTLADLGLSSLERLDVLVGSLDDAGLSPSVDVLDGAHTLAELAEVLATATRAW</sequence>
<gene>
    <name evidence="2" type="ORF">JT362_08305</name>
</gene>
<dbReference type="EMBL" id="JAFFZE010000009">
    <property type="protein sequence ID" value="MCT2583116.1"/>
    <property type="molecule type" value="Genomic_DNA"/>
</dbReference>